<evidence type="ECO:0000313" key="3">
    <source>
        <dbReference type="Proteomes" id="UP000427071"/>
    </source>
</evidence>
<dbReference type="InterPro" id="IPR024185">
    <property type="entry name" value="FTHF_cligase-like_sf"/>
</dbReference>
<protein>
    <submittedName>
        <fullName evidence="2">Lactate utilization protein C</fullName>
    </submittedName>
</protein>
<dbReference type="EMBL" id="CP046452">
    <property type="protein sequence ID" value="QGU01764.1"/>
    <property type="molecule type" value="Genomic_DNA"/>
</dbReference>
<dbReference type="SUPFAM" id="SSF100950">
    <property type="entry name" value="NagB/RpiA/CoA transferase-like"/>
    <property type="match status" value="1"/>
</dbReference>
<proteinExistence type="predicted"/>
<organism evidence="2 3">
    <name type="scientific">Corynebacterium kalinowskii</name>
    <dbReference type="NCBI Taxonomy" id="2675216"/>
    <lineage>
        <taxon>Bacteria</taxon>
        <taxon>Bacillati</taxon>
        <taxon>Actinomycetota</taxon>
        <taxon>Actinomycetes</taxon>
        <taxon>Mycobacteriales</taxon>
        <taxon>Corynebacteriaceae</taxon>
        <taxon>Corynebacterium</taxon>
    </lineage>
</organism>
<evidence type="ECO:0000259" key="1">
    <source>
        <dbReference type="Pfam" id="PF02589"/>
    </source>
</evidence>
<sequence length="214" mass="23022">MSERNEAAKREILERIHRAHELAGTPAGPHPVPRNYHTDFTVPSDELLDILEDRLLDYKAEVRRCPASEIGQTLAEILSSRGARTVVHAPGLQAELFDAFDGTTSADDVASDPRSLGDIDAVVTDSHVTSAQTGTICLQAGEACGRRALTLVPDVHVCIVRRDSVVYSVPEMVARLDPSVPTTMISGPSATSDIELSRVEGVHGPRTLIVVLAE</sequence>
<name>A0A6B8VJW5_9CORY</name>
<dbReference type="InterPro" id="IPR037171">
    <property type="entry name" value="NagB/RpiA_transferase-like"/>
</dbReference>
<reference evidence="3" key="1">
    <citation type="submission" date="2019-11" db="EMBL/GenBank/DDBJ databases">
        <title>Complete genome sequence of Corynebacterium kalinowskii 1959, a novel Corynebacterium species isolated from soil of a small paddock in Vilsendorf, Germany.</title>
        <authorList>
            <person name="Schaffert L."/>
            <person name="Ruwe M."/>
            <person name="Milse J."/>
            <person name="Hanuschka K."/>
            <person name="Ortseifen V."/>
            <person name="Droste J."/>
            <person name="Brandt D."/>
            <person name="Schlueter L."/>
            <person name="Kutter Y."/>
            <person name="Vinke S."/>
            <person name="Viehoefer P."/>
            <person name="Jacob L."/>
            <person name="Luebke N.-C."/>
            <person name="Schulte-Berndt E."/>
            <person name="Hain C."/>
            <person name="Linder M."/>
            <person name="Schmidt P."/>
            <person name="Wollenschlaeger L."/>
            <person name="Luttermann T."/>
            <person name="Thieme E."/>
            <person name="Hassa J."/>
            <person name="Haak M."/>
            <person name="Wittchen M."/>
            <person name="Mentz A."/>
            <person name="Persicke M."/>
            <person name="Busche T."/>
            <person name="Ruckert C."/>
        </authorList>
    </citation>
    <scope>NUCLEOTIDE SEQUENCE [LARGE SCALE GENOMIC DNA]</scope>
    <source>
        <strain evidence="3">1959</strain>
    </source>
</reference>
<dbReference type="Pfam" id="PF02589">
    <property type="entry name" value="LUD_dom"/>
    <property type="match status" value="1"/>
</dbReference>
<dbReference type="Proteomes" id="UP000427071">
    <property type="component" value="Chromosome"/>
</dbReference>
<evidence type="ECO:0000313" key="2">
    <source>
        <dbReference type="EMBL" id="QGU01764.1"/>
    </source>
</evidence>
<dbReference type="KEGG" id="ckw:CKALI_04430"/>
<accession>A0A6B8VJW5</accession>
<dbReference type="PANTHER" id="PTHR43682">
    <property type="entry name" value="LACTATE UTILIZATION PROTEIN C"/>
    <property type="match status" value="1"/>
</dbReference>
<dbReference type="InterPro" id="IPR003741">
    <property type="entry name" value="LUD_dom"/>
</dbReference>
<dbReference type="Gene3D" id="3.40.50.10420">
    <property type="entry name" value="NagB/RpiA/CoA transferase-like"/>
    <property type="match status" value="1"/>
</dbReference>
<dbReference type="AlphaFoldDB" id="A0A6B8VJW5"/>
<keyword evidence="3" id="KW-1185">Reference proteome</keyword>
<dbReference type="RefSeq" id="WP_156192135.1">
    <property type="nucleotide sequence ID" value="NZ_CP046452.1"/>
</dbReference>
<gene>
    <name evidence="2" type="primary">lutC</name>
    <name evidence="2" type="ORF">CKALI_04430</name>
</gene>
<feature type="domain" description="LUD" evidence="1">
    <location>
        <begin position="94"/>
        <end position="212"/>
    </location>
</feature>
<dbReference type="PANTHER" id="PTHR43682:SF1">
    <property type="entry name" value="LACTATE UTILIZATION PROTEIN C"/>
    <property type="match status" value="1"/>
</dbReference>